<dbReference type="HOGENOM" id="CLU_3218658_0_0_3"/>
<organism evidence="1 2">
    <name type="scientific">Microcystis aeruginosa PCC 9701</name>
    <dbReference type="NCBI Taxonomy" id="721123"/>
    <lineage>
        <taxon>Bacteria</taxon>
        <taxon>Bacillati</taxon>
        <taxon>Cyanobacteriota</taxon>
        <taxon>Cyanophyceae</taxon>
        <taxon>Oscillatoriophycideae</taxon>
        <taxon>Chroococcales</taxon>
        <taxon>Microcystaceae</taxon>
        <taxon>Microcystis</taxon>
    </lineage>
</organism>
<dbReference type="EMBL" id="CAIQ01000010">
    <property type="protein sequence ID" value="CCI34814.1"/>
    <property type="molecule type" value="Genomic_DNA"/>
</dbReference>
<accession>I4IKJ0</accession>
<proteinExistence type="predicted"/>
<comment type="caution">
    <text evidence="1">The sequence shown here is derived from an EMBL/GenBank/DDBJ whole genome shotgun (WGS) entry which is preliminary data.</text>
</comment>
<evidence type="ECO:0000313" key="2">
    <source>
        <dbReference type="Proteomes" id="UP000004047"/>
    </source>
</evidence>
<dbReference type="Proteomes" id="UP000004047">
    <property type="component" value="Unassembled WGS sequence"/>
</dbReference>
<dbReference type="AlphaFoldDB" id="I4IKJ0"/>
<reference evidence="1 2" key="1">
    <citation type="submission" date="2012-04" db="EMBL/GenBank/DDBJ databases">
        <authorList>
            <person name="Genoscope - CEA"/>
        </authorList>
    </citation>
    <scope>NUCLEOTIDE SEQUENCE [LARGE SCALE GENOMIC DNA]</scope>
    <source>
        <strain evidence="1 2">9701</strain>
    </source>
</reference>
<gene>
    <name evidence="1" type="ORF">MICAK_1070007</name>
</gene>
<name>I4IKJ0_MICAE</name>
<evidence type="ECO:0000313" key="1">
    <source>
        <dbReference type="EMBL" id="CCI34814.1"/>
    </source>
</evidence>
<sequence>MIKLSEGFARMGMLTTYLRMSKWMWWQSSQLYRIEPLVKIKNCC</sequence>
<protein>
    <submittedName>
        <fullName evidence="1">Uncharacterized protein</fullName>
    </submittedName>
</protein>